<evidence type="ECO:0000313" key="2">
    <source>
        <dbReference type="Proteomes" id="UP001138802"/>
    </source>
</evidence>
<comment type="caution">
    <text evidence="1">The sequence shown here is derived from an EMBL/GenBank/DDBJ whole genome shotgun (WGS) entry which is preliminary data.</text>
</comment>
<protein>
    <submittedName>
        <fullName evidence="1">Uncharacterized protein</fullName>
    </submittedName>
</protein>
<proteinExistence type="predicted"/>
<organism evidence="1 2">
    <name type="scientific">Thiocapsa imhoffii</name>
    <dbReference type="NCBI Taxonomy" id="382777"/>
    <lineage>
        <taxon>Bacteria</taxon>
        <taxon>Pseudomonadati</taxon>
        <taxon>Pseudomonadota</taxon>
        <taxon>Gammaproteobacteria</taxon>
        <taxon>Chromatiales</taxon>
        <taxon>Chromatiaceae</taxon>
        <taxon>Thiocapsa</taxon>
    </lineage>
</organism>
<gene>
    <name evidence="1" type="ORF">CKO25_08365</name>
</gene>
<dbReference type="EMBL" id="NRSD01000006">
    <property type="protein sequence ID" value="MBK1644663.1"/>
    <property type="molecule type" value="Genomic_DNA"/>
</dbReference>
<dbReference type="RefSeq" id="WP_200387458.1">
    <property type="nucleotide sequence ID" value="NZ_NRSD01000006.1"/>
</dbReference>
<name>A0A9X0WHG5_9GAMM</name>
<evidence type="ECO:0000313" key="1">
    <source>
        <dbReference type="EMBL" id="MBK1644663.1"/>
    </source>
</evidence>
<keyword evidence="2" id="KW-1185">Reference proteome</keyword>
<dbReference type="AlphaFoldDB" id="A0A9X0WHG5"/>
<reference evidence="1 2" key="1">
    <citation type="journal article" date="2020" name="Microorganisms">
        <title>Osmotic Adaptation and Compatible Solute Biosynthesis of Phototrophic Bacteria as Revealed from Genome Analyses.</title>
        <authorList>
            <person name="Imhoff J.F."/>
            <person name="Rahn T."/>
            <person name="Kunzel S."/>
            <person name="Keller A."/>
            <person name="Neulinger S.C."/>
        </authorList>
    </citation>
    <scope>NUCLEOTIDE SEQUENCE [LARGE SCALE GENOMIC DNA]</scope>
    <source>
        <strain evidence="1 2">DSM 21303</strain>
    </source>
</reference>
<dbReference type="Proteomes" id="UP001138802">
    <property type="component" value="Unassembled WGS sequence"/>
</dbReference>
<sequence>MNHPKQPGHARRDEEQGILIALLNRLTSQRLPRLLDLKTKVTRGERLDSFDIHFLHEVLEDAKAQQARWADHAEFTDIIAKVTQLYHEITERALANEEDAGTTHQPSD</sequence>
<accession>A0A9X0WHG5</accession>